<sequence length="103" mass="11993">MEDEAHSGYLDLTWYYDDSEYPDKAEKDKNNDQQADIWFYYQEGKIVSVEEDTNFDGKPDIWEEYDASEALVLRSKDINFDGIADITYPDSSNNNAKQEGDNE</sequence>
<dbReference type="Proteomes" id="UP000189670">
    <property type="component" value="Unassembled WGS sequence"/>
</dbReference>
<reference evidence="2" key="1">
    <citation type="submission" date="2012-11" db="EMBL/GenBank/DDBJ databases">
        <authorList>
            <person name="Lucero-Rivera Y.E."/>
            <person name="Tovar-Ramirez D."/>
        </authorList>
    </citation>
    <scope>NUCLEOTIDE SEQUENCE [LARGE SCALE GENOMIC DNA]</scope>
    <source>
        <strain evidence="2">Araruama</strain>
    </source>
</reference>
<organism evidence="1 2">
    <name type="scientific">Candidatus Magnetoglobus multicellularis str. Araruama</name>
    <dbReference type="NCBI Taxonomy" id="890399"/>
    <lineage>
        <taxon>Bacteria</taxon>
        <taxon>Pseudomonadati</taxon>
        <taxon>Thermodesulfobacteriota</taxon>
        <taxon>Desulfobacteria</taxon>
        <taxon>Desulfobacterales</taxon>
        <taxon>Desulfobacteraceae</taxon>
        <taxon>Candidatus Magnetoglobus</taxon>
    </lineage>
</organism>
<evidence type="ECO:0000313" key="1">
    <source>
        <dbReference type="EMBL" id="ETR69802.1"/>
    </source>
</evidence>
<evidence type="ECO:0000313" key="2">
    <source>
        <dbReference type="Proteomes" id="UP000189670"/>
    </source>
</evidence>
<gene>
    <name evidence="1" type="ORF">OMM_09286</name>
</gene>
<dbReference type="EMBL" id="ATBP01000556">
    <property type="protein sequence ID" value="ETR69802.1"/>
    <property type="molecule type" value="Genomic_DNA"/>
</dbReference>
<protein>
    <submittedName>
        <fullName evidence="1">Uncharacterized protein</fullName>
    </submittedName>
</protein>
<dbReference type="AlphaFoldDB" id="A0A1V1P4H0"/>
<comment type="caution">
    <text evidence="1">The sequence shown here is derived from an EMBL/GenBank/DDBJ whole genome shotgun (WGS) entry which is preliminary data.</text>
</comment>
<name>A0A1V1P4H0_9BACT</name>
<accession>A0A1V1P4H0</accession>
<proteinExistence type="predicted"/>